<evidence type="ECO:0000256" key="3">
    <source>
        <dbReference type="ARBA" id="ARBA00023015"/>
    </source>
</evidence>
<evidence type="ECO:0000256" key="7">
    <source>
        <dbReference type="RuleBase" id="RU361124"/>
    </source>
</evidence>
<comment type="caution">
    <text evidence="10">The sequence shown here is derived from an EMBL/GenBank/DDBJ whole genome shotgun (WGS) entry which is preliminary data.</text>
</comment>
<keyword evidence="3 7" id="KW-0805">Transcription regulation</keyword>
<dbReference type="GO" id="GO:0005634">
    <property type="term" value="C:nucleus"/>
    <property type="evidence" value="ECO:0007669"/>
    <property type="project" value="UniProtKB-SubCell"/>
</dbReference>
<reference evidence="10 11" key="1">
    <citation type="submission" date="2016-06" db="EMBL/GenBank/DDBJ databases">
        <title>Evolution of pathogenesis and genome organization in the Tremellales.</title>
        <authorList>
            <person name="Cuomo C."/>
            <person name="Litvintseva A."/>
            <person name="Heitman J."/>
            <person name="Chen Y."/>
            <person name="Sun S."/>
            <person name="Springer D."/>
            <person name="Dromer F."/>
            <person name="Young S."/>
            <person name="Zeng Q."/>
            <person name="Chapman S."/>
            <person name="Gujja S."/>
            <person name="Saif S."/>
            <person name="Birren B."/>
        </authorList>
    </citation>
    <scope>NUCLEOTIDE SEQUENCE [LARGE SCALE GENOMIC DNA]</scope>
    <source>
        <strain evidence="10 11">CBS 6039</strain>
    </source>
</reference>
<dbReference type="AlphaFoldDB" id="A0A1E3HE64"/>
<keyword evidence="11" id="KW-1185">Reference proteome</keyword>
<dbReference type="Proteomes" id="UP000094065">
    <property type="component" value="Unassembled WGS sequence"/>
</dbReference>
<dbReference type="InterPro" id="IPR019542">
    <property type="entry name" value="Enhancer_polycomb-like_N"/>
</dbReference>
<dbReference type="RefSeq" id="XP_018989918.1">
    <property type="nucleotide sequence ID" value="XM_019142275.1"/>
</dbReference>
<gene>
    <name evidence="10" type="ORF">L202_07526</name>
</gene>
<dbReference type="GO" id="GO:0035267">
    <property type="term" value="C:NuA4 histone acetyltransferase complex"/>
    <property type="evidence" value="ECO:0007669"/>
    <property type="project" value="InterPro"/>
</dbReference>
<evidence type="ECO:0000256" key="8">
    <source>
        <dbReference type="SAM" id="MobiDB-lite"/>
    </source>
</evidence>
<dbReference type="GeneID" id="30158835"/>
<feature type="compositionally biased region" description="Low complexity" evidence="8">
    <location>
        <begin position="406"/>
        <end position="421"/>
    </location>
</feature>
<evidence type="ECO:0000256" key="6">
    <source>
        <dbReference type="ARBA" id="ARBA00025513"/>
    </source>
</evidence>
<feature type="region of interest" description="Disordered" evidence="8">
    <location>
        <begin position="170"/>
        <end position="202"/>
    </location>
</feature>
<feature type="compositionally biased region" description="Low complexity" evidence="8">
    <location>
        <begin position="747"/>
        <end position="759"/>
    </location>
</feature>
<name>A0A1E3HE64_9TREE</name>
<keyword evidence="4 7" id="KW-0804">Transcription</keyword>
<evidence type="ECO:0000256" key="4">
    <source>
        <dbReference type="ARBA" id="ARBA00023163"/>
    </source>
</evidence>
<dbReference type="GO" id="GO:0006357">
    <property type="term" value="P:regulation of transcription by RNA polymerase II"/>
    <property type="evidence" value="ECO:0007669"/>
    <property type="project" value="InterPro"/>
</dbReference>
<dbReference type="STRING" id="1295533.A0A1E3HE64"/>
<dbReference type="OrthoDB" id="435275at2759"/>
<dbReference type="EMBL" id="AWGJ01000012">
    <property type="protein sequence ID" value="ODN74056.1"/>
    <property type="molecule type" value="Genomic_DNA"/>
</dbReference>
<feature type="region of interest" description="Disordered" evidence="8">
    <location>
        <begin position="400"/>
        <end position="461"/>
    </location>
</feature>
<evidence type="ECO:0000313" key="10">
    <source>
        <dbReference type="EMBL" id="ODN74056.1"/>
    </source>
</evidence>
<feature type="compositionally biased region" description="Polar residues" evidence="8">
    <location>
        <begin position="765"/>
        <end position="804"/>
    </location>
</feature>
<feature type="region of interest" description="Disordered" evidence="8">
    <location>
        <begin position="558"/>
        <end position="610"/>
    </location>
</feature>
<evidence type="ECO:0000313" key="11">
    <source>
        <dbReference type="Proteomes" id="UP000094065"/>
    </source>
</evidence>
<sequence>MVAPGRMVTSSRRAGRVTNKTKLLIYRGSDKVDPEVAETVLWDQDSSGAGKDSTKHQHIGATGVESNELLEHHLQAALSSASVIHSSDKAPQSAANKATAVLNYHIPTPDATGLINNAQFAQLYQRVKYNEPYNFIRFSDTVEESSCGWGGLGYCMDDADVKWLSDFNSKAEGSSGEVKSEKEQGRGLRAKGKEKEKGDAPPPLSISEDVFEYIMGVFDKYTEDNVPMLHTNLALLPPFSSIENMFASPISPSFLPSNERPREISDLKALTRMARSVYSHWKQRREQRQGKPIVPALNFDETNDNDPYVCFRRRDIRATRKTRRTDNFSIEQFQKLQYELKAAYSLSQMVLQRETEKQAFFKADKEVWETRWKLFETKRRWPSLGCTPQEEELITGRTLGPAPIQIPSISAHGSISSSSGIQPTIRKRMEKERDDRSQRDRYDAQQRGERSNVLSGRSNAPDALKDRLAALHQKIEDLMARKKHEDSQWDDYTDNSYQPLSSPLASRHYSSIYTLDPSRLNQKSDSDDEELVTPEQFRIRRGRGGVVRLDRRTPVVAHRRGAQPNTPSELPSWLFPDIAPSKQERKRPRSIDEVEEETSPKVPRSASTETWRYSVDRGGAVGVGMGITEEHDRILIDDLDSKYIRYRVSLLKEKDIDKLRPNAYILEQTYDALEAAADAKPPPAPIFQKPSAPQHNPQVIAHLQQQQMLHQQQQVEQFQRFQMIAQQQALVQQQALAQAQAQAQAQAHAQAQPQAQGIPHPQPQSGSNHNSPAMHAQQQILGQATSRVNSPAVNGQHQQQMLQQATEGVAKGLKLPAHAVARLGAMANGHPHHMQQQQGQPAQ</sequence>
<evidence type="ECO:0000259" key="9">
    <source>
        <dbReference type="Pfam" id="PF10513"/>
    </source>
</evidence>
<feature type="region of interest" description="Disordered" evidence="8">
    <location>
        <begin position="747"/>
        <end position="804"/>
    </location>
</feature>
<feature type="compositionally biased region" description="Basic and acidic residues" evidence="8">
    <location>
        <begin position="427"/>
        <end position="450"/>
    </location>
</feature>
<evidence type="ECO:0000256" key="2">
    <source>
        <dbReference type="ARBA" id="ARBA00008035"/>
    </source>
</evidence>
<dbReference type="PANTHER" id="PTHR14898">
    <property type="entry name" value="ENHANCER OF POLYCOMB"/>
    <property type="match status" value="1"/>
</dbReference>
<comment type="similarity">
    <text evidence="2 7">Belongs to the enhancer of polycomb family.</text>
</comment>
<dbReference type="InterPro" id="IPR024943">
    <property type="entry name" value="Enhancer_polycomb"/>
</dbReference>
<comment type="subcellular location">
    <subcellularLocation>
        <location evidence="1 7">Nucleus</location>
    </subcellularLocation>
</comment>
<feature type="domain" description="Enhancer of polycomb-like N-terminal" evidence="9">
    <location>
        <begin position="15"/>
        <end position="220"/>
    </location>
</feature>
<keyword evidence="5 7" id="KW-0539">Nucleus</keyword>
<accession>A0A1E3HE64</accession>
<organism evidence="10 11">
    <name type="scientific">Cryptococcus amylolentus CBS 6039</name>
    <dbReference type="NCBI Taxonomy" id="1295533"/>
    <lineage>
        <taxon>Eukaryota</taxon>
        <taxon>Fungi</taxon>
        <taxon>Dikarya</taxon>
        <taxon>Basidiomycota</taxon>
        <taxon>Agaricomycotina</taxon>
        <taxon>Tremellomycetes</taxon>
        <taxon>Tremellales</taxon>
        <taxon>Cryptococcaceae</taxon>
        <taxon>Cryptococcus</taxon>
    </lineage>
</organism>
<feature type="compositionally biased region" description="Basic and acidic residues" evidence="8">
    <location>
        <begin position="178"/>
        <end position="199"/>
    </location>
</feature>
<proteinExistence type="inferred from homology"/>
<dbReference type="Pfam" id="PF10513">
    <property type="entry name" value="EPL1"/>
    <property type="match status" value="1"/>
</dbReference>
<comment type="function">
    <text evidence="6">Component of the NuA4 histone acetyltransferase complex which is involved in transcriptional activation of selected genes principally by acetylation of nucleosomal histone H4 and H2A. The NuA4 complex is also involved in DNA repair. Involved in gene silencing by neighboring heterochromatin, blockage of the silencing spreading along the chromosome, and required for cell cycle progression through G2/M.</text>
</comment>
<protein>
    <recommendedName>
        <fullName evidence="7">Enhancer of polycomb-like protein</fullName>
    </recommendedName>
</protein>
<evidence type="ECO:0000256" key="1">
    <source>
        <dbReference type="ARBA" id="ARBA00004123"/>
    </source>
</evidence>
<evidence type="ECO:0000256" key="5">
    <source>
        <dbReference type="ARBA" id="ARBA00023242"/>
    </source>
</evidence>